<dbReference type="AlphaFoldDB" id="E4XAF6"/>
<evidence type="ECO:0000313" key="2">
    <source>
        <dbReference type="EMBL" id="CBY08636.1"/>
    </source>
</evidence>
<keyword evidence="1" id="KW-0732">Signal</keyword>
<accession>E4XAF6</accession>
<keyword evidence="3" id="KW-1185">Reference proteome</keyword>
<dbReference type="InParanoid" id="E4XAF6"/>
<evidence type="ECO:0000256" key="1">
    <source>
        <dbReference type="SAM" id="SignalP"/>
    </source>
</evidence>
<dbReference type="Proteomes" id="UP000001307">
    <property type="component" value="Unassembled WGS sequence"/>
</dbReference>
<dbReference type="OrthoDB" id="10458030at2759"/>
<name>E4XAF6_OIKDI</name>
<organism evidence="2">
    <name type="scientific">Oikopleura dioica</name>
    <name type="common">Tunicate</name>
    <dbReference type="NCBI Taxonomy" id="34765"/>
    <lineage>
        <taxon>Eukaryota</taxon>
        <taxon>Metazoa</taxon>
        <taxon>Chordata</taxon>
        <taxon>Tunicata</taxon>
        <taxon>Appendicularia</taxon>
        <taxon>Copelata</taxon>
        <taxon>Oikopleuridae</taxon>
        <taxon>Oikopleura</taxon>
    </lineage>
</organism>
<proteinExistence type="predicted"/>
<dbReference type="EMBL" id="FN653032">
    <property type="protein sequence ID" value="CBY08636.1"/>
    <property type="molecule type" value="Genomic_DNA"/>
</dbReference>
<evidence type="ECO:0000313" key="3">
    <source>
        <dbReference type="Proteomes" id="UP000001307"/>
    </source>
</evidence>
<reference evidence="2" key="1">
    <citation type="journal article" date="2010" name="Science">
        <title>Plasticity of animal genome architecture unmasked by rapid evolution of a pelagic tunicate.</title>
        <authorList>
            <person name="Denoeud F."/>
            <person name="Henriet S."/>
            <person name="Mungpakdee S."/>
            <person name="Aury J.M."/>
            <person name="Da Silva C."/>
            <person name="Brinkmann H."/>
            <person name="Mikhaleva J."/>
            <person name="Olsen L.C."/>
            <person name="Jubin C."/>
            <person name="Canestro C."/>
            <person name="Bouquet J.M."/>
            <person name="Danks G."/>
            <person name="Poulain J."/>
            <person name="Campsteijn C."/>
            <person name="Adamski M."/>
            <person name="Cross I."/>
            <person name="Yadetie F."/>
            <person name="Muffato M."/>
            <person name="Louis A."/>
            <person name="Butcher S."/>
            <person name="Tsagkogeorga G."/>
            <person name="Konrad A."/>
            <person name="Singh S."/>
            <person name="Jensen M.F."/>
            <person name="Cong E.H."/>
            <person name="Eikeseth-Otteraa H."/>
            <person name="Noel B."/>
            <person name="Anthouard V."/>
            <person name="Porcel B.M."/>
            <person name="Kachouri-Lafond R."/>
            <person name="Nishino A."/>
            <person name="Ugolini M."/>
            <person name="Chourrout P."/>
            <person name="Nishida H."/>
            <person name="Aasland R."/>
            <person name="Huzurbazar S."/>
            <person name="Westhof E."/>
            <person name="Delsuc F."/>
            <person name="Lehrach H."/>
            <person name="Reinhardt R."/>
            <person name="Weissenbach J."/>
            <person name="Roy S.W."/>
            <person name="Artiguenave F."/>
            <person name="Postlethwait J.H."/>
            <person name="Manak J.R."/>
            <person name="Thompson E.M."/>
            <person name="Jaillon O."/>
            <person name="Du Pasquier L."/>
            <person name="Boudinot P."/>
            <person name="Liberles D.A."/>
            <person name="Volff J.N."/>
            <person name="Philippe H."/>
            <person name="Lenhard B."/>
            <person name="Roest Crollius H."/>
            <person name="Wincker P."/>
            <person name="Chourrout D."/>
        </authorList>
    </citation>
    <scope>NUCLEOTIDE SEQUENCE [LARGE SCALE GENOMIC DNA]</scope>
</reference>
<feature type="signal peptide" evidence="1">
    <location>
        <begin position="1"/>
        <end position="15"/>
    </location>
</feature>
<gene>
    <name evidence="2" type="ORF">GSOID_T00005219001</name>
</gene>
<protein>
    <submittedName>
        <fullName evidence="2">Uncharacterized protein</fullName>
    </submittedName>
</protein>
<sequence>MLLGKLLFFVSAASAAFYYNKANVRNALDFGERKRAIKGMSRTKRGSLVSSMLAKEHDRHALRKMNEDTIEHLLGLFSMVEQKHSPEMLPDFGYPFYNEGPTEIKEETKN</sequence>
<feature type="chain" id="PRO_5012994403" evidence="1">
    <location>
        <begin position="16"/>
        <end position="110"/>
    </location>
</feature>